<name>A0A428MW53_9BACI</name>
<dbReference type="OrthoDB" id="2381603at2"/>
<dbReference type="AlphaFoldDB" id="A0A428MW53"/>
<dbReference type="NCBIfam" id="NF005232">
    <property type="entry name" value="PRK06733.1"/>
    <property type="match status" value="1"/>
</dbReference>
<protein>
    <recommendedName>
        <fullName evidence="1">Pyridoxamine 5'-phosphate oxidase N-terminal domain-containing protein</fullName>
    </recommendedName>
</protein>
<dbReference type="InterPro" id="IPR012349">
    <property type="entry name" value="Split_barrel_FMN-bd"/>
</dbReference>
<organism evidence="2 3">
    <name type="scientific">Salibacterium salarium</name>
    <dbReference type="NCBI Taxonomy" id="284579"/>
    <lineage>
        <taxon>Bacteria</taxon>
        <taxon>Bacillati</taxon>
        <taxon>Bacillota</taxon>
        <taxon>Bacilli</taxon>
        <taxon>Bacillales</taxon>
        <taxon>Bacillaceae</taxon>
    </lineage>
</organism>
<reference evidence="2 3" key="1">
    <citation type="submission" date="2018-10" db="EMBL/GenBank/DDBJ databases">
        <title>Draft genome sequence of Bacillus salarius IM0101, isolated from a hypersaline soil in Inner Mongolia, China.</title>
        <authorList>
            <person name="Yamprayoonswat W."/>
            <person name="Boonvisut S."/>
            <person name="Jumpathong W."/>
            <person name="Sittihan S."/>
            <person name="Ruangsuj P."/>
            <person name="Wanthongcharoen S."/>
            <person name="Thongpramul N."/>
            <person name="Pimmason S."/>
            <person name="Yu B."/>
            <person name="Yasawong M."/>
        </authorList>
    </citation>
    <scope>NUCLEOTIDE SEQUENCE [LARGE SCALE GENOMIC DNA]</scope>
    <source>
        <strain evidence="2 3">IM0101</strain>
    </source>
</reference>
<dbReference type="Pfam" id="PF01243">
    <property type="entry name" value="PNPOx_N"/>
    <property type="match status" value="1"/>
</dbReference>
<accession>A0A428MW53</accession>
<dbReference type="InterPro" id="IPR011576">
    <property type="entry name" value="Pyridox_Oxase_N"/>
</dbReference>
<dbReference type="RefSeq" id="WP_125560579.1">
    <property type="nucleotide sequence ID" value="NZ_RBVX01000037.1"/>
</dbReference>
<evidence type="ECO:0000313" key="3">
    <source>
        <dbReference type="Proteomes" id="UP000275076"/>
    </source>
</evidence>
<dbReference type="EMBL" id="RBVX01000037">
    <property type="protein sequence ID" value="RSL30413.1"/>
    <property type="molecule type" value="Genomic_DNA"/>
</dbReference>
<gene>
    <name evidence="2" type="ORF">D7Z54_25930</name>
</gene>
<keyword evidence="3" id="KW-1185">Reference proteome</keyword>
<dbReference type="Gene3D" id="2.30.110.10">
    <property type="entry name" value="Electron Transport, Fmn-binding Protein, Chain A"/>
    <property type="match status" value="1"/>
</dbReference>
<dbReference type="Proteomes" id="UP000275076">
    <property type="component" value="Unassembled WGS sequence"/>
</dbReference>
<feature type="domain" description="Pyridoxamine 5'-phosphate oxidase N-terminal" evidence="1">
    <location>
        <begin position="11"/>
        <end position="94"/>
    </location>
</feature>
<sequence length="154" mass="17248">MANKIETSLSNELLTLLRQERYVSLSTVDHETDAPSVSAISWLYALDQDTIRFSVESRSSILDNLKKNDNLVITFIGNGSTYAISGRGVILSEEIENMPIKLALIECSVDEVKDIMFYGARMIREPEFEKMYDAEAAVKLDNQVMDAMKRASSG</sequence>
<comment type="caution">
    <text evidence="2">The sequence shown here is derived from an EMBL/GenBank/DDBJ whole genome shotgun (WGS) entry which is preliminary data.</text>
</comment>
<evidence type="ECO:0000313" key="2">
    <source>
        <dbReference type="EMBL" id="RSL30413.1"/>
    </source>
</evidence>
<evidence type="ECO:0000259" key="1">
    <source>
        <dbReference type="Pfam" id="PF01243"/>
    </source>
</evidence>
<dbReference type="SUPFAM" id="SSF50475">
    <property type="entry name" value="FMN-binding split barrel"/>
    <property type="match status" value="1"/>
</dbReference>
<proteinExistence type="predicted"/>